<reference evidence="7 8" key="1">
    <citation type="submission" date="2019-02" db="EMBL/GenBank/DDBJ databases">
        <title>Draft genome sequence of Muricauda sp. 176CP4-71.</title>
        <authorList>
            <person name="Park J.-S."/>
        </authorList>
    </citation>
    <scope>NUCLEOTIDE SEQUENCE [LARGE SCALE GENOMIC DNA]</scope>
    <source>
        <strain evidence="7 8">176CP4-71</strain>
    </source>
</reference>
<keyword evidence="1 5" id="KW-0805">Transcription regulation</keyword>
<evidence type="ECO:0000256" key="5">
    <source>
        <dbReference type="RuleBase" id="RU000716"/>
    </source>
</evidence>
<keyword evidence="3 5" id="KW-0238">DNA-binding</keyword>
<evidence type="ECO:0000256" key="2">
    <source>
        <dbReference type="ARBA" id="ARBA00023082"/>
    </source>
</evidence>
<accession>A0A4Q8Q9H2</accession>
<name>A0A4Q8Q9H2_9FLAO</name>
<dbReference type="GO" id="GO:0016987">
    <property type="term" value="F:sigma factor activity"/>
    <property type="evidence" value="ECO:0007669"/>
    <property type="project" value="UniProtKB-KW"/>
</dbReference>
<proteinExistence type="inferred from homology"/>
<dbReference type="InterPro" id="IPR014284">
    <property type="entry name" value="RNA_pol_sigma-70_dom"/>
</dbReference>
<dbReference type="NCBIfam" id="TIGR02937">
    <property type="entry name" value="sigma70-ECF"/>
    <property type="match status" value="1"/>
</dbReference>
<evidence type="ECO:0000256" key="1">
    <source>
        <dbReference type="ARBA" id="ARBA00023015"/>
    </source>
</evidence>
<evidence type="ECO:0000313" key="8">
    <source>
        <dbReference type="Proteomes" id="UP000291981"/>
    </source>
</evidence>
<dbReference type="InterPro" id="IPR013325">
    <property type="entry name" value="RNA_pol_sigma_r2"/>
</dbReference>
<dbReference type="InterPro" id="IPR000838">
    <property type="entry name" value="RNA_pol_sigma70_ECF_CS"/>
</dbReference>
<dbReference type="GO" id="GO:0006352">
    <property type="term" value="P:DNA-templated transcription initiation"/>
    <property type="evidence" value="ECO:0007669"/>
    <property type="project" value="InterPro"/>
</dbReference>
<dbReference type="Pfam" id="PF04542">
    <property type="entry name" value="Sigma70_r2"/>
    <property type="match status" value="1"/>
</dbReference>
<comment type="caution">
    <text evidence="7">The sequence shown here is derived from an EMBL/GenBank/DDBJ whole genome shotgun (WGS) entry which is preliminary data.</text>
</comment>
<keyword evidence="8" id="KW-1185">Reference proteome</keyword>
<sequence length="289" mass="33908">MMNPLVETHSDEQDQVLVKASLNGDRKALDKLVRIHQPFIYNVAWKMAFEPDDALDLTQEVLIKVITKLSQFNFKSQFRTWLYRIVVNEFLQTKRRKGESKFTTLEDHGARLDAVPGTDLTVEEEIELKELTKEVQFRCLSGMLMCLTREQRLIYILGETFEVDHNIGSEIFEITRQNFRVKLHRARKELHNFMDNKCGLVNPSNPCRCSKKAKHFHNNGFLTEDKQMFNVGYREKIADYAELHHKSVADTVEDIHTKLFRNHPAKDNFDTETIIEEILSDHDLMKHFL</sequence>
<dbReference type="InterPro" id="IPR039425">
    <property type="entry name" value="RNA_pol_sigma-70-like"/>
</dbReference>
<protein>
    <recommendedName>
        <fullName evidence="5">RNA polymerase sigma factor</fullName>
    </recommendedName>
</protein>
<evidence type="ECO:0000256" key="4">
    <source>
        <dbReference type="ARBA" id="ARBA00023163"/>
    </source>
</evidence>
<dbReference type="Proteomes" id="UP000291981">
    <property type="component" value="Unassembled WGS sequence"/>
</dbReference>
<evidence type="ECO:0000313" key="7">
    <source>
        <dbReference type="EMBL" id="TAI46861.1"/>
    </source>
</evidence>
<dbReference type="InterPro" id="IPR007627">
    <property type="entry name" value="RNA_pol_sigma70_r2"/>
</dbReference>
<dbReference type="SUPFAM" id="SSF88946">
    <property type="entry name" value="Sigma2 domain of RNA polymerase sigma factors"/>
    <property type="match status" value="1"/>
</dbReference>
<dbReference type="PANTHER" id="PTHR43133">
    <property type="entry name" value="RNA POLYMERASE ECF-TYPE SIGMA FACTO"/>
    <property type="match status" value="1"/>
</dbReference>
<dbReference type="GO" id="GO:0003677">
    <property type="term" value="F:DNA binding"/>
    <property type="evidence" value="ECO:0007669"/>
    <property type="project" value="UniProtKB-KW"/>
</dbReference>
<dbReference type="EMBL" id="SGIU01000002">
    <property type="protein sequence ID" value="TAI46861.1"/>
    <property type="molecule type" value="Genomic_DNA"/>
</dbReference>
<feature type="domain" description="RNA polymerase sigma-70 region 2" evidence="6">
    <location>
        <begin position="32"/>
        <end position="98"/>
    </location>
</feature>
<evidence type="ECO:0000259" key="6">
    <source>
        <dbReference type="Pfam" id="PF04542"/>
    </source>
</evidence>
<dbReference type="RefSeq" id="WP_130613029.1">
    <property type="nucleotide sequence ID" value="NZ_SGIU01000002.1"/>
</dbReference>
<comment type="similarity">
    <text evidence="5">Belongs to the sigma-70 factor family. ECF subfamily.</text>
</comment>
<dbReference type="PROSITE" id="PS01063">
    <property type="entry name" value="SIGMA70_ECF"/>
    <property type="match status" value="1"/>
</dbReference>
<dbReference type="PANTHER" id="PTHR43133:SF8">
    <property type="entry name" value="RNA POLYMERASE SIGMA FACTOR HI_1459-RELATED"/>
    <property type="match status" value="1"/>
</dbReference>
<organism evidence="7 8">
    <name type="scientific">Flagellimonas allohymeniacidonis</name>
    <dbReference type="NCBI Taxonomy" id="2517819"/>
    <lineage>
        <taxon>Bacteria</taxon>
        <taxon>Pseudomonadati</taxon>
        <taxon>Bacteroidota</taxon>
        <taxon>Flavobacteriia</taxon>
        <taxon>Flavobacteriales</taxon>
        <taxon>Flavobacteriaceae</taxon>
        <taxon>Flagellimonas</taxon>
    </lineage>
</organism>
<dbReference type="AlphaFoldDB" id="A0A4Q8Q9H2"/>
<keyword evidence="2 5" id="KW-0731">Sigma factor</keyword>
<dbReference type="OrthoDB" id="1027298at2"/>
<dbReference type="Gene3D" id="1.10.1740.10">
    <property type="match status" value="1"/>
</dbReference>
<evidence type="ECO:0000256" key="3">
    <source>
        <dbReference type="ARBA" id="ARBA00023125"/>
    </source>
</evidence>
<keyword evidence="4 5" id="KW-0804">Transcription</keyword>
<gene>
    <name evidence="7" type="ORF">EW142_09165</name>
</gene>